<feature type="compositionally biased region" description="Polar residues" evidence="2">
    <location>
        <begin position="1"/>
        <end position="13"/>
    </location>
</feature>
<feature type="region of interest" description="Disordered" evidence="2">
    <location>
        <begin position="694"/>
        <end position="750"/>
    </location>
</feature>
<dbReference type="GO" id="GO:1990116">
    <property type="term" value="P:ribosome-associated ubiquitin-dependent protein catabolic process"/>
    <property type="evidence" value="ECO:0007669"/>
    <property type="project" value="TreeGrafter"/>
</dbReference>
<accession>A0A4T0FD79</accession>
<feature type="region of interest" description="Disordered" evidence="2">
    <location>
        <begin position="1"/>
        <end position="133"/>
    </location>
</feature>
<protein>
    <recommendedName>
        <fullName evidence="5">Transcription factor 25</fullName>
    </recommendedName>
</protein>
<dbReference type="OrthoDB" id="205993at2759"/>
<evidence type="ECO:0000256" key="2">
    <source>
        <dbReference type="SAM" id="MobiDB-lite"/>
    </source>
</evidence>
<evidence type="ECO:0000313" key="3">
    <source>
        <dbReference type="EMBL" id="TIA85958.1"/>
    </source>
</evidence>
<dbReference type="GO" id="GO:1990112">
    <property type="term" value="C:RQC complex"/>
    <property type="evidence" value="ECO:0007669"/>
    <property type="project" value="TreeGrafter"/>
</dbReference>
<evidence type="ECO:0008006" key="5">
    <source>
        <dbReference type="Google" id="ProtNLM"/>
    </source>
</evidence>
<feature type="compositionally biased region" description="Low complexity" evidence="2">
    <location>
        <begin position="727"/>
        <end position="737"/>
    </location>
</feature>
<reference evidence="3 4" key="1">
    <citation type="submission" date="2019-03" db="EMBL/GenBank/DDBJ databases">
        <title>Sequencing 23 genomes of Wallemia ichthyophaga.</title>
        <authorList>
            <person name="Gostincar C."/>
        </authorList>
    </citation>
    <scope>NUCLEOTIDE SEQUENCE [LARGE SCALE GENOMIC DNA]</scope>
    <source>
        <strain evidence="3 4">EXF-5753</strain>
    </source>
</reference>
<sequence>MISSSTRTTNRDMSNARRLRQQKELEALQASAPAAAAGVDERAEEVEKPRTVANPFAALGGDGEDNDDDDEDEGESDAEPASAAATAAPSAKKKNKSKKKKKGKAQGVDDSKGEDTATATSQNKAAKKKQKGLNEIDQALQELNIKYPETQETREAAVNTQTNSATSTLRALLSIDHRQLDASAEMKKMFGAKVVSSANTMSSYGGGRHGRNQRAQQSLMKAMPRSHLSKYKPTWPPPTVAKLDGIGMRLLSEAELSEWRTRHAIPSNVHLSSNWWTFEHAPQYKNVQHQFLAATGSFDPNTLMALLQVYPYHVDTLNQVSEVFRMQGDNSNASDFTERVLFAIERAFAPSFNVLSGQCRLDFDRVENRSMWLALTRLITHLCMKGCWRTAFEYGKLMLSLDPLTDPYGALFWLDFLAVKAGQHDWVMSASSDWPYNGVKSASIVQCSSLPGIAYAKALSTYMKDKAAKKIDGAVRAFSEAISNHPLVLELLCDNGLLRLNDERNAKMQQLKAIEERYEKMAHTYSQARAALARVYYAHSHPLYRDPTIPLQELVDKALDALNVSVSAQAEKAQYDIDTNQLNQAPFPENVARHVIMNNVAEAKVYLPQHFAEGDAFDPVKPATSTSGYDSEYFTGVRLRSGEGAQRSGDGREAGGIMSFIESLLRGEFNLGDLGRMDPDMRVALEEQVNQLQEAGMPGGFGSEEDEDEESEGEEGVHDNDNDEDLANNNNSNDNDNATQQASIMDRFARMFGNNGAARNARDDDVE</sequence>
<feature type="compositionally biased region" description="Basic and acidic residues" evidence="2">
    <location>
        <begin position="39"/>
        <end position="50"/>
    </location>
</feature>
<feature type="compositionally biased region" description="Low complexity" evidence="2">
    <location>
        <begin position="79"/>
        <end position="90"/>
    </location>
</feature>
<dbReference type="PANTHER" id="PTHR22684:SF0">
    <property type="entry name" value="RIBOSOME QUALITY CONTROL COMPLEX SUBUNIT TCF25"/>
    <property type="match status" value="1"/>
</dbReference>
<keyword evidence="1" id="KW-0175">Coiled coil</keyword>
<gene>
    <name evidence="3" type="ORF">E3P99_03842</name>
</gene>
<feature type="compositionally biased region" description="Acidic residues" evidence="2">
    <location>
        <begin position="62"/>
        <end position="78"/>
    </location>
</feature>
<dbReference type="InterPro" id="IPR006994">
    <property type="entry name" value="TCF25/Rqc1"/>
</dbReference>
<dbReference type="PANTHER" id="PTHR22684">
    <property type="entry name" value="NULP1-RELATED"/>
    <property type="match status" value="1"/>
</dbReference>
<feature type="compositionally biased region" description="Basic residues" evidence="2">
    <location>
        <begin position="91"/>
        <end position="104"/>
    </location>
</feature>
<keyword evidence="4" id="KW-1185">Reference proteome</keyword>
<feature type="compositionally biased region" description="Low complexity" evidence="2">
    <location>
        <begin position="27"/>
        <end position="37"/>
    </location>
</feature>
<evidence type="ECO:0000256" key="1">
    <source>
        <dbReference type="SAM" id="Coils"/>
    </source>
</evidence>
<dbReference type="AlphaFoldDB" id="A0A4T0FD79"/>
<dbReference type="Proteomes" id="UP000310189">
    <property type="component" value="Unassembled WGS sequence"/>
</dbReference>
<comment type="caution">
    <text evidence="3">The sequence shown here is derived from an EMBL/GenBank/DDBJ whole genome shotgun (WGS) entry which is preliminary data.</text>
</comment>
<feature type="coiled-coil region" evidence="1">
    <location>
        <begin position="497"/>
        <end position="531"/>
    </location>
</feature>
<dbReference type="GO" id="GO:0072344">
    <property type="term" value="P:rescue of stalled ribosome"/>
    <property type="evidence" value="ECO:0007669"/>
    <property type="project" value="TreeGrafter"/>
</dbReference>
<feature type="compositionally biased region" description="Acidic residues" evidence="2">
    <location>
        <begin position="703"/>
        <end position="714"/>
    </location>
</feature>
<dbReference type="Pfam" id="PF04910">
    <property type="entry name" value="Tcf25"/>
    <property type="match status" value="1"/>
</dbReference>
<evidence type="ECO:0000313" key="4">
    <source>
        <dbReference type="Proteomes" id="UP000310189"/>
    </source>
</evidence>
<dbReference type="EMBL" id="SPNW01000093">
    <property type="protein sequence ID" value="TIA85958.1"/>
    <property type="molecule type" value="Genomic_DNA"/>
</dbReference>
<proteinExistence type="predicted"/>
<organism evidence="3 4">
    <name type="scientific">Wallemia hederae</name>
    <dbReference type="NCBI Taxonomy" id="1540922"/>
    <lineage>
        <taxon>Eukaryota</taxon>
        <taxon>Fungi</taxon>
        <taxon>Dikarya</taxon>
        <taxon>Basidiomycota</taxon>
        <taxon>Wallemiomycotina</taxon>
        <taxon>Wallemiomycetes</taxon>
        <taxon>Wallemiales</taxon>
        <taxon>Wallemiaceae</taxon>
        <taxon>Wallemia</taxon>
    </lineage>
</organism>
<name>A0A4T0FD79_9BASI</name>